<keyword evidence="4 10" id="KW-0762">Sugar transport</keyword>
<dbReference type="GO" id="GO:0016020">
    <property type="term" value="C:membrane"/>
    <property type="evidence" value="ECO:0007669"/>
    <property type="project" value="InterPro"/>
</dbReference>
<dbReference type="InterPro" id="IPR051471">
    <property type="entry name" value="Bacterial_PTS_sugar_comp"/>
</dbReference>
<dbReference type="InterPro" id="IPR033887">
    <property type="entry name" value="PTS_IIA_man"/>
</dbReference>
<evidence type="ECO:0000256" key="4">
    <source>
        <dbReference type="ARBA" id="ARBA00022597"/>
    </source>
</evidence>
<organism evidence="10 11">
    <name type="scientific">Candidatus Limosilactobacillus merdipullorum</name>
    <dbReference type="NCBI Taxonomy" id="2838653"/>
    <lineage>
        <taxon>Bacteria</taxon>
        <taxon>Bacillati</taxon>
        <taxon>Bacillota</taxon>
        <taxon>Bacilli</taxon>
        <taxon>Lactobacillales</taxon>
        <taxon>Lactobacillaceae</taxon>
        <taxon>Limosilactobacillus</taxon>
    </lineage>
</organism>
<keyword evidence="3" id="KW-0963">Cytoplasm</keyword>
<dbReference type="Gene3D" id="3.40.50.510">
    <property type="entry name" value="Phosphotransferase system, mannose-type IIA component"/>
    <property type="match status" value="1"/>
</dbReference>
<evidence type="ECO:0000256" key="8">
    <source>
        <dbReference type="SAM" id="Phobius"/>
    </source>
</evidence>
<keyword evidence="2" id="KW-0813">Transport</keyword>
<evidence type="ECO:0000256" key="2">
    <source>
        <dbReference type="ARBA" id="ARBA00022448"/>
    </source>
</evidence>
<evidence type="ECO:0000313" key="10">
    <source>
        <dbReference type="EMBL" id="HIW70428.1"/>
    </source>
</evidence>
<keyword evidence="6" id="KW-0598">Phosphotransferase system</keyword>
<feature type="transmembrane region" description="Helical" evidence="8">
    <location>
        <begin position="85"/>
        <end position="102"/>
    </location>
</feature>
<keyword evidence="8" id="KW-1133">Transmembrane helix</keyword>
<protein>
    <submittedName>
        <fullName evidence="10">PTS sugar transporter subunit IIA</fullName>
    </submittedName>
</protein>
<reference evidence="10" key="2">
    <citation type="submission" date="2021-04" db="EMBL/GenBank/DDBJ databases">
        <authorList>
            <person name="Gilroy R."/>
        </authorList>
    </citation>
    <scope>NUCLEOTIDE SEQUENCE</scope>
    <source>
        <strain evidence="10">ChiHejej3B27-2180</strain>
    </source>
</reference>
<evidence type="ECO:0000256" key="6">
    <source>
        <dbReference type="ARBA" id="ARBA00022683"/>
    </source>
</evidence>
<evidence type="ECO:0000256" key="5">
    <source>
        <dbReference type="ARBA" id="ARBA00022679"/>
    </source>
</evidence>
<keyword evidence="5" id="KW-0808">Transferase</keyword>
<sequence length="141" mass="15382">MKILIATHGKLASGLQSSINILTGKGDAVKVIDAYLDDSDYTPKIDAFIDSVVDDEQAVIFTDLYGGSVNQKVVTRLLPKGKGNIFLIANSNLAIILSILLLPEGTKLSDDKIKELIDKSTIKPVQWNTQANDDNDDDFFD</sequence>
<dbReference type="Proteomes" id="UP000886878">
    <property type="component" value="Unassembled WGS sequence"/>
</dbReference>
<keyword evidence="8" id="KW-0472">Membrane</keyword>
<keyword evidence="8" id="KW-0812">Transmembrane</keyword>
<proteinExistence type="predicted"/>
<dbReference type="GO" id="GO:0009401">
    <property type="term" value="P:phosphoenolpyruvate-dependent sugar phosphotransferase system"/>
    <property type="evidence" value="ECO:0007669"/>
    <property type="project" value="UniProtKB-KW"/>
</dbReference>
<evidence type="ECO:0000259" key="9">
    <source>
        <dbReference type="PROSITE" id="PS51096"/>
    </source>
</evidence>
<feature type="domain" description="PTS EIIA type-4" evidence="9">
    <location>
        <begin position="1"/>
        <end position="139"/>
    </location>
</feature>
<reference evidence="10" key="1">
    <citation type="journal article" date="2021" name="PeerJ">
        <title>Extensive microbial diversity within the chicken gut microbiome revealed by metagenomics and culture.</title>
        <authorList>
            <person name="Gilroy R."/>
            <person name="Ravi A."/>
            <person name="Getino M."/>
            <person name="Pursley I."/>
            <person name="Horton D.L."/>
            <person name="Alikhan N.F."/>
            <person name="Baker D."/>
            <person name="Gharbi K."/>
            <person name="Hall N."/>
            <person name="Watson M."/>
            <person name="Adriaenssens E.M."/>
            <person name="Foster-Nyarko E."/>
            <person name="Jarju S."/>
            <person name="Secka A."/>
            <person name="Antonio M."/>
            <person name="Oren A."/>
            <person name="Chaudhuri R.R."/>
            <person name="La Ragione R."/>
            <person name="Hildebrand F."/>
            <person name="Pallen M.J."/>
        </authorList>
    </citation>
    <scope>NUCLEOTIDE SEQUENCE</scope>
    <source>
        <strain evidence="10">ChiHejej3B27-2180</strain>
    </source>
</reference>
<name>A0A9D1QP56_9LACO</name>
<dbReference type="InterPro" id="IPR036662">
    <property type="entry name" value="PTS_EIIA_man-typ_sf"/>
</dbReference>
<dbReference type="SUPFAM" id="SSF53062">
    <property type="entry name" value="PTS system fructose IIA component-like"/>
    <property type="match status" value="1"/>
</dbReference>
<dbReference type="PANTHER" id="PTHR33799">
    <property type="entry name" value="PTS PERMEASE-RELATED-RELATED"/>
    <property type="match status" value="1"/>
</dbReference>
<dbReference type="GO" id="GO:0005737">
    <property type="term" value="C:cytoplasm"/>
    <property type="evidence" value="ECO:0007669"/>
    <property type="project" value="UniProtKB-SubCell"/>
</dbReference>
<evidence type="ECO:0000256" key="1">
    <source>
        <dbReference type="ARBA" id="ARBA00004496"/>
    </source>
</evidence>
<gene>
    <name evidence="10" type="ORF">H9876_03505</name>
</gene>
<keyword evidence="7" id="KW-0418">Kinase</keyword>
<evidence type="ECO:0000256" key="3">
    <source>
        <dbReference type="ARBA" id="ARBA00022490"/>
    </source>
</evidence>
<accession>A0A9D1QP56</accession>
<comment type="caution">
    <text evidence="10">The sequence shown here is derived from an EMBL/GenBank/DDBJ whole genome shotgun (WGS) entry which is preliminary data.</text>
</comment>
<evidence type="ECO:0000256" key="7">
    <source>
        <dbReference type="ARBA" id="ARBA00022777"/>
    </source>
</evidence>
<dbReference type="CDD" id="cd00006">
    <property type="entry name" value="PTS_IIA_man"/>
    <property type="match status" value="1"/>
</dbReference>
<dbReference type="EMBL" id="DXGK01000068">
    <property type="protein sequence ID" value="HIW70428.1"/>
    <property type="molecule type" value="Genomic_DNA"/>
</dbReference>
<dbReference type="AlphaFoldDB" id="A0A9D1QP56"/>
<dbReference type="PANTHER" id="PTHR33799:SF1">
    <property type="entry name" value="PTS SYSTEM MANNOSE-SPECIFIC EIIAB COMPONENT-RELATED"/>
    <property type="match status" value="1"/>
</dbReference>
<dbReference type="InterPro" id="IPR004701">
    <property type="entry name" value="PTS_EIIA_man-typ"/>
</dbReference>
<dbReference type="PROSITE" id="PS51096">
    <property type="entry name" value="PTS_EIIA_TYPE_4"/>
    <property type="match status" value="1"/>
</dbReference>
<evidence type="ECO:0000313" key="11">
    <source>
        <dbReference type="Proteomes" id="UP000886878"/>
    </source>
</evidence>
<dbReference type="Pfam" id="PF03610">
    <property type="entry name" value="EIIA-man"/>
    <property type="match status" value="1"/>
</dbReference>
<comment type="subcellular location">
    <subcellularLocation>
        <location evidence="1">Cytoplasm</location>
    </subcellularLocation>
</comment>
<dbReference type="GO" id="GO:0016301">
    <property type="term" value="F:kinase activity"/>
    <property type="evidence" value="ECO:0007669"/>
    <property type="project" value="UniProtKB-KW"/>
</dbReference>